<dbReference type="Pfam" id="PF11429">
    <property type="entry name" value="Colicin_D"/>
    <property type="match status" value="1"/>
</dbReference>
<evidence type="ECO:0000313" key="2">
    <source>
        <dbReference type="EMBL" id="NMF01551.1"/>
    </source>
</evidence>
<evidence type="ECO:0000313" key="3">
    <source>
        <dbReference type="Proteomes" id="UP000561326"/>
    </source>
</evidence>
<sequence length="277" mass="30889">MKKATAAVKRKKFSSASVVKKKVSKKAPKAVGKKGTTRVQRKVGKVFTDARKLKNNLTLYERVKKLKKQMKQRMIVSVSVEANPVRVASAYSGSIFMPYTLTMDDAKKAVDWGINKAQPAINGLKNMKRKVDEKAKPLLPYVDMVLNVTGGGRGLPRGGGAKRTPNNVPKRKVNLPSTISYSNTQLQKKFKHASDFGVQGNYNINNATKFKNVLNSHIKSADNIYQSKISGTGDVFVYIKDKNLAVFVDKKGNFVSGWRLNRQQLDFHTKHHGIKIK</sequence>
<dbReference type="RefSeq" id="WP_168976836.1">
    <property type="nucleotide sequence ID" value="NZ_JABAGO010000105.1"/>
</dbReference>
<organism evidence="2 3">
    <name type="scientific">Aneurinibacillus aneurinilyticus</name>
    <name type="common">Bacillus aneurinolyticus</name>
    <dbReference type="NCBI Taxonomy" id="1391"/>
    <lineage>
        <taxon>Bacteria</taxon>
        <taxon>Bacillati</taxon>
        <taxon>Bacillota</taxon>
        <taxon>Bacilli</taxon>
        <taxon>Bacillales</taxon>
        <taxon>Paenibacillaceae</taxon>
        <taxon>Aneurinibacillus group</taxon>
        <taxon>Aneurinibacillus</taxon>
    </lineage>
</organism>
<name>A0A848D6T9_ANEAE</name>
<dbReference type="InterPro" id="IPR024440">
    <property type="entry name" value="ColicinD_C"/>
</dbReference>
<dbReference type="EMBL" id="JABAGO010000105">
    <property type="protein sequence ID" value="NMF01551.1"/>
    <property type="molecule type" value="Genomic_DNA"/>
</dbReference>
<proteinExistence type="predicted"/>
<dbReference type="InterPro" id="IPR037178">
    <property type="entry name" value="ColicinD_C_sf"/>
</dbReference>
<dbReference type="GO" id="GO:0004540">
    <property type="term" value="F:RNA nuclease activity"/>
    <property type="evidence" value="ECO:0007669"/>
    <property type="project" value="InterPro"/>
</dbReference>
<comment type="caution">
    <text evidence="2">The sequence shown here is derived from an EMBL/GenBank/DDBJ whole genome shotgun (WGS) entry which is preliminary data.</text>
</comment>
<evidence type="ECO:0000259" key="1">
    <source>
        <dbReference type="Pfam" id="PF11429"/>
    </source>
</evidence>
<accession>A0A848D6T9</accession>
<gene>
    <name evidence="2" type="ORF">HF838_25555</name>
</gene>
<dbReference type="SUPFAM" id="SSF102824">
    <property type="entry name" value="Colicin D/E5 nuclease domain"/>
    <property type="match status" value="1"/>
</dbReference>
<protein>
    <recommendedName>
        <fullName evidence="1">Colicin D C-terminal domain-containing protein</fullName>
    </recommendedName>
</protein>
<dbReference type="Proteomes" id="UP000561326">
    <property type="component" value="Unassembled WGS sequence"/>
</dbReference>
<dbReference type="InterPro" id="IPR038233">
    <property type="entry name" value="Colicin_D/E5_nuclease"/>
</dbReference>
<feature type="domain" description="Colicin D C-terminal" evidence="1">
    <location>
        <begin position="185"/>
        <end position="268"/>
    </location>
</feature>
<dbReference type="AlphaFoldDB" id="A0A848D6T9"/>
<dbReference type="Gene3D" id="3.10.450.200">
    <property type="match status" value="1"/>
</dbReference>
<reference evidence="2 3" key="1">
    <citation type="submission" date="2020-04" db="EMBL/GenBank/DDBJ databases">
        <authorList>
            <person name="Hitch T.C.A."/>
            <person name="Wylensek D."/>
            <person name="Clavel T."/>
        </authorList>
    </citation>
    <scope>NUCLEOTIDE SEQUENCE [LARGE SCALE GENOMIC DNA]</scope>
    <source>
        <strain evidence="2 3">WB01_D5_05</strain>
    </source>
</reference>